<keyword evidence="2" id="KW-1185">Reference proteome</keyword>
<dbReference type="Proteomes" id="UP001516400">
    <property type="component" value="Unassembled WGS sequence"/>
</dbReference>
<evidence type="ECO:0000313" key="2">
    <source>
        <dbReference type="Proteomes" id="UP001516400"/>
    </source>
</evidence>
<dbReference type="EMBL" id="JABFTP020000144">
    <property type="protein sequence ID" value="KAL3282266.1"/>
    <property type="molecule type" value="Genomic_DNA"/>
</dbReference>
<proteinExistence type="predicted"/>
<organism evidence="1 2">
    <name type="scientific">Cryptolaemus montrouzieri</name>
    <dbReference type="NCBI Taxonomy" id="559131"/>
    <lineage>
        <taxon>Eukaryota</taxon>
        <taxon>Metazoa</taxon>
        <taxon>Ecdysozoa</taxon>
        <taxon>Arthropoda</taxon>
        <taxon>Hexapoda</taxon>
        <taxon>Insecta</taxon>
        <taxon>Pterygota</taxon>
        <taxon>Neoptera</taxon>
        <taxon>Endopterygota</taxon>
        <taxon>Coleoptera</taxon>
        <taxon>Polyphaga</taxon>
        <taxon>Cucujiformia</taxon>
        <taxon>Coccinelloidea</taxon>
        <taxon>Coccinellidae</taxon>
        <taxon>Scymninae</taxon>
        <taxon>Scymnini</taxon>
        <taxon>Cryptolaemus</taxon>
    </lineage>
</organism>
<gene>
    <name evidence="1" type="ORF">HHI36_005457</name>
</gene>
<dbReference type="AlphaFoldDB" id="A0ABD2NV88"/>
<comment type="caution">
    <text evidence="1">The sequence shown here is derived from an EMBL/GenBank/DDBJ whole genome shotgun (WGS) entry which is preliminary data.</text>
</comment>
<sequence>MVNNFLAEISGIMEDHKNIVIVGDANIDLLDDHRLITFTINLPSHSTKQVNDGKLKNDLQSKLKCMRQQEMNFGKLTEIITEETLKYTALRTRNHTTNISDTRELKELIKERDKKYVFTWRYPNTHRFEVEFADLQRRVKNLIEYNKKEHFESKLKDCEGSMKKTWDKTKEMTGQCGERNHCDIVMNYGKKII</sequence>
<protein>
    <recommendedName>
        <fullName evidence="3">Endonuclease/exonuclease/phosphatase domain-containing protein</fullName>
    </recommendedName>
</protein>
<name>A0ABD2NV88_9CUCU</name>
<evidence type="ECO:0000313" key="1">
    <source>
        <dbReference type="EMBL" id="KAL3282266.1"/>
    </source>
</evidence>
<evidence type="ECO:0008006" key="3">
    <source>
        <dbReference type="Google" id="ProtNLM"/>
    </source>
</evidence>
<reference evidence="1 2" key="1">
    <citation type="journal article" date="2021" name="BMC Biol.">
        <title>Horizontally acquired antibacterial genes associated with adaptive radiation of ladybird beetles.</title>
        <authorList>
            <person name="Li H.S."/>
            <person name="Tang X.F."/>
            <person name="Huang Y.H."/>
            <person name="Xu Z.Y."/>
            <person name="Chen M.L."/>
            <person name="Du X.Y."/>
            <person name="Qiu B.Y."/>
            <person name="Chen P.T."/>
            <person name="Zhang W."/>
            <person name="Slipinski A."/>
            <person name="Escalona H.E."/>
            <person name="Waterhouse R.M."/>
            <person name="Zwick A."/>
            <person name="Pang H."/>
        </authorList>
    </citation>
    <scope>NUCLEOTIDE SEQUENCE [LARGE SCALE GENOMIC DNA]</scope>
    <source>
        <strain evidence="1">SYSU2018</strain>
    </source>
</reference>
<accession>A0ABD2NV88</accession>